<evidence type="ECO:0000256" key="1">
    <source>
        <dbReference type="ARBA" id="ARBA00004141"/>
    </source>
</evidence>
<proteinExistence type="predicted"/>
<evidence type="ECO:0000256" key="3">
    <source>
        <dbReference type="ARBA" id="ARBA00022989"/>
    </source>
</evidence>
<dbReference type="Pfam" id="PF09685">
    <property type="entry name" value="MamF_MmsF"/>
    <property type="match status" value="1"/>
</dbReference>
<keyword evidence="4 5" id="KW-0472">Membrane</keyword>
<dbReference type="InterPro" id="IPR019109">
    <property type="entry name" value="MamF_MmsF"/>
</dbReference>
<protein>
    <recommendedName>
        <fullName evidence="7">DUF4870 domain-containing protein</fullName>
    </recommendedName>
</protein>
<feature type="transmembrane region" description="Helical" evidence="5">
    <location>
        <begin position="66"/>
        <end position="88"/>
    </location>
</feature>
<keyword evidence="2 5" id="KW-0812">Transmembrane</keyword>
<evidence type="ECO:0008006" key="7">
    <source>
        <dbReference type="Google" id="ProtNLM"/>
    </source>
</evidence>
<dbReference type="AlphaFoldDB" id="A0A6J4UTE8"/>
<reference evidence="6" key="1">
    <citation type="submission" date="2020-02" db="EMBL/GenBank/DDBJ databases">
        <authorList>
            <person name="Meier V. D."/>
        </authorList>
    </citation>
    <scope>NUCLEOTIDE SEQUENCE</scope>
    <source>
        <strain evidence="6">AVDCRST_MAG19</strain>
    </source>
</reference>
<evidence type="ECO:0000256" key="5">
    <source>
        <dbReference type="SAM" id="Phobius"/>
    </source>
</evidence>
<comment type="subcellular location">
    <subcellularLocation>
        <location evidence="1">Membrane</location>
        <topology evidence="1">Multi-pass membrane protein</topology>
    </subcellularLocation>
</comment>
<organism evidence="6">
    <name type="scientific">uncultured Thermomicrobiales bacterium</name>
    <dbReference type="NCBI Taxonomy" id="1645740"/>
    <lineage>
        <taxon>Bacteria</taxon>
        <taxon>Pseudomonadati</taxon>
        <taxon>Thermomicrobiota</taxon>
        <taxon>Thermomicrobia</taxon>
        <taxon>Thermomicrobiales</taxon>
        <taxon>environmental samples</taxon>
    </lineage>
</organism>
<feature type="transmembrane region" description="Helical" evidence="5">
    <location>
        <begin position="134"/>
        <end position="153"/>
    </location>
</feature>
<accession>A0A6J4UTE8</accession>
<keyword evidence="3 5" id="KW-1133">Transmembrane helix</keyword>
<feature type="transmembrane region" description="Helical" evidence="5">
    <location>
        <begin position="109"/>
        <end position="128"/>
    </location>
</feature>
<evidence type="ECO:0000313" key="6">
    <source>
        <dbReference type="EMBL" id="CAA9557467.1"/>
    </source>
</evidence>
<sequence>MNCRTCGHRAGLDDLFCAHCGADVRHVAPAPATPLPGATGASTSPDGEWHLVPERESRNWAMGAHVSALLGGFMGGVPAFLGPLVIWLMRRKFDAYAAAHARAAFNFHLSVLIYVAILIVVTVLTFGLGVLLTLPALVLLGLAWLVLTVLGIVRAADDRLYRYPLAIPFLR</sequence>
<name>A0A6J4UTE8_9BACT</name>
<dbReference type="EMBL" id="CADCWL010000058">
    <property type="protein sequence ID" value="CAA9557467.1"/>
    <property type="molecule type" value="Genomic_DNA"/>
</dbReference>
<gene>
    <name evidence="6" type="ORF">AVDCRST_MAG19-1347</name>
</gene>
<evidence type="ECO:0000256" key="4">
    <source>
        <dbReference type="ARBA" id="ARBA00023136"/>
    </source>
</evidence>
<evidence type="ECO:0000256" key="2">
    <source>
        <dbReference type="ARBA" id="ARBA00022692"/>
    </source>
</evidence>